<evidence type="ECO:0000259" key="6">
    <source>
        <dbReference type="PROSITE" id="PS51352"/>
    </source>
</evidence>
<dbReference type="InterPro" id="IPR036249">
    <property type="entry name" value="Thioredoxin-like_sf"/>
</dbReference>
<dbReference type="OrthoDB" id="117402at2"/>
<dbReference type="eggNOG" id="COG1651">
    <property type="taxonomic scope" value="Bacteria"/>
</dbReference>
<dbReference type="HOGENOM" id="CLU_000288_47_7_11"/>
<feature type="domain" description="Thioredoxin" evidence="6">
    <location>
        <begin position="24"/>
        <end position="221"/>
    </location>
</feature>
<sequence length="223" mass="24733">MRVMTRNLKVTIVLAAVATVAVAILLVVTRPDTAPPAKADGKHANAELLVRPDSHRLSSASDDKATLVEFLDFECEACGAAYPAVEQLREEYAGRLTYVVRYFPIPSHPNAELAARTAQAAAEQGEFEAMYQMLFENQAEWGHRKQPQREVFLDYARQIGLDLEQFREDWDSAATKDRVRRDQADGQALGVQGTPTFFLNGEMIAPQSLDDLRTAVESALARP</sequence>
<dbReference type="SUPFAM" id="SSF52833">
    <property type="entry name" value="Thioredoxin-like"/>
    <property type="match status" value="1"/>
</dbReference>
<dbReference type="Gene3D" id="3.40.30.10">
    <property type="entry name" value="Glutaredoxin"/>
    <property type="match status" value="1"/>
</dbReference>
<reference evidence="8" key="2">
    <citation type="submission" date="2012-01" db="EMBL/GenBank/DDBJ databases">
        <title>Noncontiguous Finished sequence of chromosome of Saccharomonospora glauca K62.</title>
        <authorList>
            <consortium name="US DOE Joint Genome Institute"/>
            <person name="Lucas S."/>
            <person name="Han J."/>
            <person name="Lapidus A."/>
            <person name="Cheng J.-F."/>
            <person name="Goodwin L."/>
            <person name="Pitluck S."/>
            <person name="Peters L."/>
            <person name="Mikhailova N."/>
            <person name="Held B."/>
            <person name="Detter J.C."/>
            <person name="Han C."/>
            <person name="Tapia R."/>
            <person name="Land M."/>
            <person name="Hauser L."/>
            <person name="Kyrpides N."/>
            <person name="Ivanova N."/>
            <person name="Pagani I."/>
            <person name="Brambilla E.-M."/>
            <person name="Klenk H.-P."/>
            <person name="Woyke T."/>
        </authorList>
    </citation>
    <scope>NUCLEOTIDE SEQUENCE [LARGE SCALE GENOMIC DNA]</scope>
    <source>
        <strain evidence="8">K62</strain>
    </source>
</reference>
<keyword evidence="7" id="KW-0413">Isomerase</keyword>
<dbReference type="GO" id="GO:0016491">
    <property type="term" value="F:oxidoreductase activity"/>
    <property type="evidence" value="ECO:0007669"/>
    <property type="project" value="UniProtKB-KW"/>
</dbReference>
<dbReference type="STRING" id="928724.SacglDRAFT_02993"/>
<evidence type="ECO:0000256" key="5">
    <source>
        <dbReference type="ARBA" id="ARBA00023284"/>
    </source>
</evidence>
<dbReference type="GO" id="GO:0016853">
    <property type="term" value="F:isomerase activity"/>
    <property type="evidence" value="ECO:0007669"/>
    <property type="project" value="UniProtKB-KW"/>
</dbReference>
<accession>I1D4J0</accession>
<keyword evidence="3" id="KW-0560">Oxidoreductase</keyword>
<dbReference type="PROSITE" id="PS51352">
    <property type="entry name" value="THIOREDOXIN_2"/>
    <property type="match status" value="1"/>
</dbReference>
<dbReference type="Proteomes" id="UP000005087">
    <property type="component" value="Chromosome"/>
</dbReference>
<evidence type="ECO:0000313" key="8">
    <source>
        <dbReference type="Proteomes" id="UP000005087"/>
    </source>
</evidence>
<proteinExistence type="inferred from homology"/>
<dbReference type="AlphaFoldDB" id="I1D4J0"/>
<keyword evidence="2" id="KW-0732">Signal</keyword>
<dbReference type="InterPro" id="IPR013766">
    <property type="entry name" value="Thioredoxin_domain"/>
</dbReference>
<gene>
    <name evidence="7" type="ORF">SacglDRAFT_02993</name>
</gene>
<protein>
    <submittedName>
        <fullName evidence="7">Protein-disulfide isomerase</fullName>
    </submittedName>
</protein>
<dbReference type="EMBL" id="CM001484">
    <property type="protein sequence ID" value="EIE99864.1"/>
    <property type="molecule type" value="Genomic_DNA"/>
</dbReference>
<keyword evidence="8" id="KW-1185">Reference proteome</keyword>
<keyword evidence="5" id="KW-0676">Redox-active center</keyword>
<evidence type="ECO:0000313" key="7">
    <source>
        <dbReference type="EMBL" id="EIE99864.1"/>
    </source>
</evidence>
<evidence type="ECO:0000256" key="3">
    <source>
        <dbReference type="ARBA" id="ARBA00023002"/>
    </source>
</evidence>
<dbReference type="Pfam" id="PF13462">
    <property type="entry name" value="Thioredoxin_4"/>
    <property type="match status" value="1"/>
</dbReference>
<evidence type="ECO:0000256" key="2">
    <source>
        <dbReference type="ARBA" id="ARBA00022729"/>
    </source>
</evidence>
<keyword evidence="4" id="KW-1015">Disulfide bond</keyword>
<reference evidence="7 8" key="1">
    <citation type="submission" date="2011-09" db="EMBL/GenBank/DDBJ databases">
        <authorList>
            <consortium name="US DOE Joint Genome Institute (JGI-PGF)"/>
            <person name="Lucas S."/>
            <person name="Han J."/>
            <person name="Lapidus A."/>
            <person name="Cheng J.-F."/>
            <person name="Goodwin L."/>
            <person name="Pitluck S."/>
            <person name="Peters L."/>
            <person name="Land M.L."/>
            <person name="Hauser L."/>
            <person name="Brambilla E."/>
            <person name="Klenk H.-P."/>
            <person name="Woyke T.J."/>
        </authorList>
    </citation>
    <scope>NUCLEOTIDE SEQUENCE [LARGE SCALE GENOMIC DNA]</scope>
    <source>
        <strain evidence="7 8">K62</strain>
    </source>
</reference>
<dbReference type="PANTHER" id="PTHR13887">
    <property type="entry name" value="GLUTATHIONE S-TRANSFERASE KAPPA"/>
    <property type="match status" value="1"/>
</dbReference>
<dbReference type="RefSeq" id="WP_005465558.1">
    <property type="nucleotide sequence ID" value="NZ_CM001484.1"/>
</dbReference>
<dbReference type="InterPro" id="IPR012336">
    <property type="entry name" value="Thioredoxin-like_fold"/>
</dbReference>
<comment type="similarity">
    <text evidence="1">Belongs to the thioredoxin family. DsbA subfamily.</text>
</comment>
<name>I1D4J0_9PSEU</name>
<dbReference type="PANTHER" id="PTHR13887:SF14">
    <property type="entry name" value="DISULFIDE BOND FORMATION PROTEIN D"/>
    <property type="match status" value="1"/>
</dbReference>
<organism evidence="7 8">
    <name type="scientific">Saccharomonospora glauca K62</name>
    <dbReference type="NCBI Taxonomy" id="928724"/>
    <lineage>
        <taxon>Bacteria</taxon>
        <taxon>Bacillati</taxon>
        <taxon>Actinomycetota</taxon>
        <taxon>Actinomycetes</taxon>
        <taxon>Pseudonocardiales</taxon>
        <taxon>Pseudonocardiaceae</taxon>
        <taxon>Saccharomonospora</taxon>
    </lineage>
</organism>
<evidence type="ECO:0000256" key="4">
    <source>
        <dbReference type="ARBA" id="ARBA00023157"/>
    </source>
</evidence>
<evidence type="ECO:0000256" key="1">
    <source>
        <dbReference type="ARBA" id="ARBA00005791"/>
    </source>
</evidence>